<sequence length="90" mass="9833">MIRSAIEGSKQRIPLGIRSSPTDEFQPVHGRNLPARAVHRAIPAVPENRRRGFPLDHVAHGPDTQRAGQRTSRPGADCEGRAAHCPEIEA</sequence>
<dbReference type="EMBL" id="JBHMFI010000020">
    <property type="protein sequence ID" value="MFB9075185.1"/>
    <property type="molecule type" value="Genomic_DNA"/>
</dbReference>
<evidence type="ECO:0000256" key="1">
    <source>
        <dbReference type="SAM" id="MobiDB-lite"/>
    </source>
</evidence>
<evidence type="ECO:0000313" key="2">
    <source>
        <dbReference type="EMBL" id="MFB9075185.1"/>
    </source>
</evidence>
<feature type="compositionally biased region" description="Basic and acidic residues" evidence="1">
    <location>
        <begin position="47"/>
        <end position="60"/>
    </location>
</feature>
<reference evidence="2 3" key="1">
    <citation type="submission" date="2024-09" db="EMBL/GenBank/DDBJ databases">
        <authorList>
            <person name="Sun Q."/>
            <person name="Mori K."/>
        </authorList>
    </citation>
    <scope>NUCLEOTIDE SEQUENCE [LARGE SCALE GENOMIC DNA]</scope>
    <source>
        <strain evidence="2 3">CCM 7609</strain>
    </source>
</reference>
<feature type="region of interest" description="Disordered" evidence="1">
    <location>
        <begin position="45"/>
        <end position="90"/>
    </location>
</feature>
<organism evidence="2 3">
    <name type="scientific">Citricoccus parietis</name>
    <dbReference type="NCBI Taxonomy" id="592307"/>
    <lineage>
        <taxon>Bacteria</taxon>
        <taxon>Bacillati</taxon>
        <taxon>Actinomycetota</taxon>
        <taxon>Actinomycetes</taxon>
        <taxon>Micrococcales</taxon>
        <taxon>Micrococcaceae</taxon>
        <taxon>Citricoccus</taxon>
    </lineage>
</organism>
<feature type="region of interest" description="Disordered" evidence="1">
    <location>
        <begin position="1"/>
        <end position="29"/>
    </location>
</feature>
<accession>A0ABV5G898</accession>
<name>A0ABV5G898_9MICC</name>
<gene>
    <name evidence="2" type="ORF">ACFFX0_30020</name>
</gene>
<dbReference type="Proteomes" id="UP001589575">
    <property type="component" value="Unassembled WGS sequence"/>
</dbReference>
<protein>
    <submittedName>
        <fullName evidence="2">Uncharacterized protein</fullName>
    </submittedName>
</protein>
<evidence type="ECO:0000313" key="3">
    <source>
        <dbReference type="Proteomes" id="UP001589575"/>
    </source>
</evidence>
<proteinExistence type="predicted"/>
<feature type="compositionally biased region" description="Basic and acidic residues" evidence="1">
    <location>
        <begin position="76"/>
        <end position="90"/>
    </location>
</feature>
<comment type="caution">
    <text evidence="2">The sequence shown here is derived from an EMBL/GenBank/DDBJ whole genome shotgun (WGS) entry which is preliminary data.</text>
</comment>
<keyword evidence="3" id="KW-1185">Reference proteome</keyword>